<comment type="caution">
    <text evidence="2">The sequence shown here is derived from an EMBL/GenBank/DDBJ whole genome shotgun (WGS) entry which is preliminary data.</text>
</comment>
<name>A0A4Q2K9H6_9FIRM</name>
<protein>
    <submittedName>
        <fullName evidence="2">Uncharacterized protein</fullName>
    </submittedName>
</protein>
<keyword evidence="1" id="KW-1133">Transmembrane helix</keyword>
<keyword evidence="3" id="KW-1185">Reference proteome</keyword>
<dbReference type="EMBL" id="SDOZ01000003">
    <property type="protein sequence ID" value="RXZ58236.1"/>
    <property type="molecule type" value="Genomic_DNA"/>
</dbReference>
<accession>A0A4Q2K9H6</accession>
<dbReference type="RefSeq" id="WP_129226540.1">
    <property type="nucleotide sequence ID" value="NZ_SDOZ01000003.1"/>
</dbReference>
<reference evidence="2 3" key="1">
    <citation type="journal article" date="2019" name="Gut">
        <title>Antibiotics-induced monodominance of a novel gut bacterial order.</title>
        <authorList>
            <person name="Hildebrand F."/>
            <person name="Moitinho-Silva L."/>
            <person name="Blasche S."/>
            <person name="Jahn M.T."/>
            <person name="Gossmann T.I."/>
            <person name="Heuerta-Cepas J."/>
            <person name="Hercog R."/>
            <person name="Luetge M."/>
            <person name="Bahram M."/>
            <person name="Pryszlak A."/>
            <person name="Alves R.J."/>
            <person name="Waszak S.M."/>
            <person name="Zhu A."/>
            <person name="Ye L."/>
            <person name="Costea P.I."/>
            <person name="Aalvink S."/>
            <person name="Belzer C."/>
            <person name="Forslund S.K."/>
            <person name="Sunagawa S."/>
            <person name="Hentschel U."/>
            <person name="Merten C."/>
            <person name="Patil K.R."/>
            <person name="Benes V."/>
            <person name="Bork P."/>
        </authorList>
    </citation>
    <scope>NUCLEOTIDE SEQUENCE [LARGE SCALE GENOMIC DNA]</scope>
    <source>
        <strain evidence="2 3">HDS1380</strain>
    </source>
</reference>
<evidence type="ECO:0000313" key="2">
    <source>
        <dbReference type="EMBL" id="RXZ58236.1"/>
    </source>
</evidence>
<organism evidence="2 3">
    <name type="scientific">Candidatus Borkfalkia ceftriaxoniphila</name>
    <dbReference type="NCBI Taxonomy" id="2508949"/>
    <lineage>
        <taxon>Bacteria</taxon>
        <taxon>Bacillati</taxon>
        <taxon>Bacillota</taxon>
        <taxon>Clostridia</taxon>
        <taxon>Christensenellales</taxon>
        <taxon>Christensenellaceae</taxon>
        <taxon>Candidatus Borkfalkia</taxon>
    </lineage>
</organism>
<dbReference type="Proteomes" id="UP000291269">
    <property type="component" value="Unassembled WGS sequence"/>
</dbReference>
<evidence type="ECO:0000256" key="1">
    <source>
        <dbReference type="SAM" id="Phobius"/>
    </source>
</evidence>
<feature type="transmembrane region" description="Helical" evidence="1">
    <location>
        <begin position="93"/>
        <end position="118"/>
    </location>
</feature>
<proteinExistence type="predicted"/>
<gene>
    <name evidence="2" type="ORF">ESZ91_09255</name>
</gene>
<dbReference type="AlphaFoldDB" id="A0A4Q2K9H6"/>
<evidence type="ECO:0000313" key="3">
    <source>
        <dbReference type="Proteomes" id="UP000291269"/>
    </source>
</evidence>
<keyword evidence="1" id="KW-0812">Transmembrane</keyword>
<sequence length="119" mass="13566">MLTKQENEIMNSVYRLCEGKGSCLVSPLEIMSMLPEKRKYTVERVDRILRSLELDDYFDIIESDRKGERMYVITLHANGVAYKRTSIQMKRSIAFKVALSVAGAIITFVVGRILVGIFS</sequence>
<keyword evidence="1" id="KW-0472">Membrane</keyword>